<keyword evidence="7" id="KW-1003">Cell membrane</keyword>
<evidence type="ECO:0000313" key="10">
    <source>
        <dbReference type="Proteomes" id="UP001443914"/>
    </source>
</evidence>
<dbReference type="Pfam" id="PF04144">
    <property type="entry name" value="SCAMP"/>
    <property type="match status" value="1"/>
</dbReference>
<evidence type="ECO:0000256" key="2">
    <source>
        <dbReference type="ARBA" id="ARBA00010482"/>
    </source>
</evidence>
<feature type="transmembrane region" description="Helical" evidence="7">
    <location>
        <begin position="141"/>
        <end position="165"/>
    </location>
</feature>
<sequence>MVGNYDSNPFEIEDDVNPFYQGGKAKSSGQTKFGVGAFSMTNNGSRPSGSNPKLSPLPPEPADFYNPTVDIPLDSEEDLNKKEKELLAKEADLRKREKALKRKEDAAKRAGIVIEEKNWPPCLPIIHHDIGNEIPIHLQRLCYTAFATLLGLVLCLTWNILAATLQLWFKKNQVSDWFLVLIYFITGVPCAYVLWYRPLYRAFRNDSAFNFGRFFLFYLVHICFVVFAAVGPSIFSAARPLTGILPAMQLIGKAINPLLVVFYFIGFGLYCAEALVSIWVMQQVYTYFRGGGKAEQMRQGAARGAIRAAS</sequence>
<evidence type="ECO:0000256" key="4">
    <source>
        <dbReference type="ARBA" id="ARBA00022989"/>
    </source>
</evidence>
<gene>
    <name evidence="9" type="ORF">RND81_10G031800</name>
</gene>
<comment type="similarity">
    <text evidence="2 7">Belongs to the SCAMP family.</text>
</comment>
<evidence type="ECO:0000256" key="1">
    <source>
        <dbReference type="ARBA" id="ARBA00004003"/>
    </source>
</evidence>
<dbReference type="GO" id="GO:0005886">
    <property type="term" value="C:plasma membrane"/>
    <property type="evidence" value="ECO:0007669"/>
    <property type="project" value="UniProtKB-SubCell"/>
</dbReference>
<name>A0AAW1HYI9_SAPOF</name>
<dbReference type="AlphaFoldDB" id="A0AAW1HYI9"/>
<organism evidence="9 10">
    <name type="scientific">Saponaria officinalis</name>
    <name type="common">Common soapwort</name>
    <name type="synonym">Lychnis saponaria</name>
    <dbReference type="NCBI Taxonomy" id="3572"/>
    <lineage>
        <taxon>Eukaryota</taxon>
        <taxon>Viridiplantae</taxon>
        <taxon>Streptophyta</taxon>
        <taxon>Embryophyta</taxon>
        <taxon>Tracheophyta</taxon>
        <taxon>Spermatophyta</taxon>
        <taxon>Magnoliopsida</taxon>
        <taxon>eudicotyledons</taxon>
        <taxon>Gunneridae</taxon>
        <taxon>Pentapetalae</taxon>
        <taxon>Caryophyllales</taxon>
        <taxon>Caryophyllaceae</taxon>
        <taxon>Caryophylleae</taxon>
        <taxon>Saponaria</taxon>
    </lineage>
</organism>
<feature type="region of interest" description="Disordered" evidence="8">
    <location>
        <begin position="1"/>
        <end position="61"/>
    </location>
</feature>
<feature type="transmembrane region" description="Helical" evidence="7">
    <location>
        <begin position="258"/>
        <end position="280"/>
    </location>
</feature>
<dbReference type="GO" id="GO:0030658">
    <property type="term" value="C:transport vesicle membrane"/>
    <property type="evidence" value="ECO:0007669"/>
    <property type="project" value="UniProtKB-SubCell"/>
</dbReference>
<keyword evidence="5 7" id="KW-0472">Membrane</keyword>
<dbReference type="PANTHER" id="PTHR10687:SF75">
    <property type="entry name" value="SECRETORY CARRIER-ASSOCIATED MEMBRANE PROTEIN 5"/>
    <property type="match status" value="1"/>
</dbReference>
<protein>
    <recommendedName>
        <fullName evidence="7">Secretory carrier-associated membrane protein</fullName>
        <shortName evidence="7">Secretory carrier membrane protein</shortName>
    </recommendedName>
</protein>
<comment type="caution">
    <text evidence="9">The sequence shown here is derived from an EMBL/GenBank/DDBJ whole genome shotgun (WGS) entry which is preliminary data.</text>
</comment>
<dbReference type="PANTHER" id="PTHR10687">
    <property type="entry name" value="SECRETORY CARRIER-ASSOCIATED MEMBRANE PROTEIN SCAMP"/>
    <property type="match status" value="1"/>
</dbReference>
<dbReference type="GO" id="GO:0032588">
    <property type="term" value="C:trans-Golgi network membrane"/>
    <property type="evidence" value="ECO:0007669"/>
    <property type="project" value="TreeGrafter"/>
</dbReference>
<comment type="subcellular location">
    <subcellularLocation>
        <location evidence="7">Cell membrane</location>
        <topology evidence="7">Multi-pass membrane protein</topology>
    </subcellularLocation>
    <subcellularLocation>
        <location evidence="7">Cytoplasmic vesicle</location>
        <location evidence="7">Secretory vesicle membrane</location>
        <topology evidence="7">Multi-pass membrane protein</topology>
    </subcellularLocation>
</comment>
<accession>A0AAW1HYI9</accession>
<evidence type="ECO:0000256" key="5">
    <source>
        <dbReference type="ARBA" id="ARBA00023136"/>
    </source>
</evidence>
<feature type="transmembrane region" description="Helical" evidence="7">
    <location>
        <begin position="177"/>
        <end position="195"/>
    </location>
</feature>
<evidence type="ECO:0000256" key="6">
    <source>
        <dbReference type="ARBA" id="ARBA00023329"/>
    </source>
</evidence>
<evidence type="ECO:0000313" key="9">
    <source>
        <dbReference type="EMBL" id="KAK9681851.1"/>
    </source>
</evidence>
<dbReference type="InterPro" id="IPR007273">
    <property type="entry name" value="SCAMP"/>
</dbReference>
<keyword evidence="6 7" id="KW-0968">Cytoplasmic vesicle</keyword>
<dbReference type="GO" id="GO:0015031">
    <property type="term" value="P:protein transport"/>
    <property type="evidence" value="ECO:0007669"/>
    <property type="project" value="InterPro"/>
</dbReference>
<evidence type="ECO:0000256" key="8">
    <source>
        <dbReference type="SAM" id="MobiDB-lite"/>
    </source>
</evidence>
<feature type="transmembrane region" description="Helical" evidence="7">
    <location>
        <begin position="215"/>
        <end position="238"/>
    </location>
</feature>
<proteinExistence type="inferred from homology"/>
<keyword evidence="10" id="KW-1185">Reference proteome</keyword>
<dbReference type="GO" id="GO:0055038">
    <property type="term" value="C:recycling endosome membrane"/>
    <property type="evidence" value="ECO:0007669"/>
    <property type="project" value="TreeGrafter"/>
</dbReference>
<evidence type="ECO:0000256" key="7">
    <source>
        <dbReference type="RuleBase" id="RU363122"/>
    </source>
</evidence>
<comment type="function">
    <text evidence="1 7">Probably involved in membrane trafficking.</text>
</comment>
<reference evidence="9" key="1">
    <citation type="submission" date="2024-03" db="EMBL/GenBank/DDBJ databases">
        <title>WGS assembly of Saponaria officinalis var. Norfolk2.</title>
        <authorList>
            <person name="Jenkins J."/>
            <person name="Shu S."/>
            <person name="Grimwood J."/>
            <person name="Barry K."/>
            <person name="Goodstein D."/>
            <person name="Schmutz J."/>
            <person name="Leebens-Mack J."/>
            <person name="Osbourn A."/>
        </authorList>
    </citation>
    <scope>NUCLEOTIDE SEQUENCE [LARGE SCALE GENOMIC DNA]</scope>
    <source>
        <strain evidence="9">JIC</strain>
    </source>
</reference>
<feature type="compositionally biased region" description="Polar residues" evidence="8">
    <location>
        <begin position="39"/>
        <end position="53"/>
    </location>
</feature>
<keyword evidence="7" id="KW-0813">Transport</keyword>
<keyword evidence="4 7" id="KW-1133">Transmembrane helix</keyword>
<dbReference type="EMBL" id="JBDFQZ010000010">
    <property type="protein sequence ID" value="KAK9681851.1"/>
    <property type="molecule type" value="Genomic_DNA"/>
</dbReference>
<keyword evidence="3 7" id="KW-0812">Transmembrane</keyword>
<evidence type="ECO:0000256" key="3">
    <source>
        <dbReference type="ARBA" id="ARBA00022692"/>
    </source>
</evidence>
<dbReference type="Proteomes" id="UP001443914">
    <property type="component" value="Unassembled WGS sequence"/>
</dbReference>